<evidence type="ECO:0000256" key="4">
    <source>
        <dbReference type="HAMAP-Rule" id="MF_01341"/>
    </source>
</evidence>
<dbReference type="PANTHER" id="PTHR12934:SF11">
    <property type="entry name" value="LARGE RIBOSOMAL SUBUNIT PROTEIN UL15M"/>
    <property type="match status" value="1"/>
</dbReference>
<feature type="compositionally biased region" description="Basic residues" evidence="6">
    <location>
        <begin position="9"/>
        <end position="21"/>
    </location>
</feature>
<dbReference type="InterPro" id="IPR036227">
    <property type="entry name" value="Ribosomal_uL15/eL18_sf"/>
</dbReference>
<dbReference type="InterPro" id="IPR030878">
    <property type="entry name" value="Ribosomal_uL15"/>
</dbReference>
<dbReference type="NCBIfam" id="TIGR01071">
    <property type="entry name" value="rplO_bact"/>
    <property type="match status" value="1"/>
</dbReference>
<dbReference type="InterPro" id="IPR001196">
    <property type="entry name" value="Ribosomal_uL15_CS"/>
</dbReference>
<dbReference type="Gene3D" id="3.100.10.10">
    <property type="match status" value="1"/>
</dbReference>
<accession>A0A1G2G450</accession>
<dbReference type="SUPFAM" id="SSF52080">
    <property type="entry name" value="Ribosomal proteins L15p and L18e"/>
    <property type="match status" value="1"/>
</dbReference>
<dbReference type="HAMAP" id="MF_01341">
    <property type="entry name" value="Ribosomal_uL15"/>
    <property type="match status" value="1"/>
</dbReference>
<feature type="domain" description="Large ribosomal subunit protein uL15/eL18" evidence="7">
    <location>
        <begin position="72"/>
        <end position="143"/>
    </location>
</feature>
<dbReference type="InterPro" id="IPR005749">
    <property type="entry name" value="Ribosomal_uL15_bac-type"/>
</dbReference>
<dbReference type="GO" id="GO:0022625">
    <property type="term" value="C:cytosolic large ribosomal subunit"/>
    <property type="evidence" value="ECO:0007669"/>
    <property type="project" value="TreeGrafter"/>
</dbReference>
<feature type="region of interest" description="Disordered" evidence="6">
    <location>
        <begin position="1"/>
        <end position="42"/>
    </location>
</feature>
<evidence type="ECO:0000256" key="5">
    <source>
        <dbReference type="RuleBase" id="RU003888"/>
    </source>
</evidence>
<comment type="function">
    <text evidence="4">Binds to the 23S rRNA.</text>
</comment>
<proteinExistence type="inferred from homology"/>
<feature type="compositionally biased region" description="Basic residues" evidence="6">
    <location>
        <begin position="31"/>
        <end position="40"/>
    </location>
</feature>
<dbReference type="GO" id="GO:0006412">
    <property type="term" value="P:translation"/>
    <property type="evidence" value="ECO:0007669"/>
    <property type="project" value="UniProtKB-UniRule"/>
</dbReference>
<dbReference type="EMBL" id="MHNL01000011">
    <property type="protein sequence ID" value="OGZ44977.1"/>
    <property type="molecule type" value="Genomic_DNA"/>
</dbReference>
<dbReference type="PANTHER" id="PTHR12934">
    <property type="entry name" value="50S RIBOSOMAL PROTEIN L15"/>
    <property type="match status" value="1"/>
</dbReference>
<keyword evidence="4" id="KW-0699">rRNA-binding</keyword>
<evidence type="ECO:0000256" key="2">
    <source>
        <dbReference type="ARBA" id="ARBA00022980"/>
    </source>
</evidence>
<comment type="similarity">
    <text evidence="1 4 5">Belongs to the universal ribosomal protein uL15 family.</text>
</comment>
<evidence type="ECO:0000256" key="3">
    <source>
        <dbReference type="ARBA" id="ARBA00023274"/>
    </source>
</evidence>
<dbReference type="Proteomes" id="UP000177785">
    <property type="component" value="Unassembled WGS sequence"/>
</dbReference>
<dbReference type="GO" id="GO:0019843">
    <property type="term" value="F:rRNA binding"/>
    <property type="evidence" value="ECO:0007669"/>
    <property type="project" value="UniProtKB-UniRule"/>
</dbReference>
<evidence type="ECO:0000256" key="6">
    <source>
        <dbReference type="SAM" id="MobiDB-lite"/>
    </source>
</evidence>
<evidence type="ECO:0000313" key="9">
    <source>
        <dbReference type="Proteomes" id="UP000177785"/>
    </source>
</evidence>
<protein>
    <recommendedName>
        <fullName evidence="4">Large ribosomal subunit protein uL15</fullName>
    </recommendedName>
</protein>
<keyword evidence="4" id="KW-0694">RNA-binding</keyword>
<keyword evidence="3 4" id="KW-0687">Ribonucleoprotein</keyword>
<evidence type="ECO:0000259" key="7">
    <source>
        <dbReference type="Pfam" id="PF00828"/>
    </source>
</evidence>
<dbReference type="Pfam" id="PF00828">
    <property type="entry name" value="Ribosomal_L27A"/>
    <property type="match status" value="1"/>
</dbReference>
<dbReference type="PROSITE" id="PS00475">
    <property type="entry name" value="RIBOSOMAL_L15"/>
    <property type="match status" value="1"/>
</dbReference>
<keyword evidence="2 4" id="KW-0689">Ribosomal protein</keyword>
<sequence>MLIHELKATKKKARRVGRGGKRGTFSGRGTKGQKARSGRRMRPELRDILKKIPKLRGRGKHSLKPFQIKPLVINVRDLERLFTAGETVSLQTLKEKGALDFTLSKPRGVKILGTGELKKKLTVEGCEVSESAKAKIEKAGGAVSAKKVVAEK</sequence>
<dbReference type="InterPro" id="IPR021131">
    <property type="entry name" value="Ribosomal_uL15/eL18"/>
</dbReference>
<comment type="subunit">
    <text evidence="4">Part of the 50S ribosomal subunit.</text>
</comment>
<gene>
    <name evidence="4" type="primary">rplO</name>
    <name evidence="8" type="ORF">A2756_03880</name>
</gene>
<dbReference type="STRING" id="1802115.A2756_03880"/>
<evidence type="ECO:0000256" key="1">
    <source>
        <dbReference type="ARBA" id="ARBA00007320"/>
    </source>
</evidence>
<comment type="caution">
    <text evidence="8">The sequence shown here is derived from an EMBL/GenBank/DDBJ whole genome shotgun (WGS) entry which is preliminary data.</text>
</comment>
<reference evidence="8 9" key="1">
    <citation type="journal article" date="2016" name="Nat. Commun.">
        <title>Thousands of microbial genomes shed light on interconnected biogeochemical processes in an aquifer system.</title>
        <authorList>
            <person name="Anantharaman K."/>
            <person name="Brown C.T."/>
            <person name="Hug L.A."/>
            <person name="Sharon I."/>
            <person name="Castelle C.J."/>
            <person name="Probst A.J."/>
            <person name="Thomas B.C."/>
            <person name="Singh A."/>
            <person name="Wilkins M.J."/>
            <person name="Karaoz U."/>
            <person name="Brodie E.L."/>
            <person name="Williams K.H."/>
            <person name="Hubbard S.S."/>
            <person name="Banfield J.F."/>
        </authorList>
    </citation>
    <scope>NUCLEOTIDE SEQUENCE [LARGE SCALE GENOMIC DNA]</scope>
</reference>
<organism evidence="8 9">
    <name type="scientific">Candidatus Ryanbacteria bacterium RIFCSPHIGHO2_01_FULL_48_27</name>
    <dbReference type="NCBI Taxonomy" id="1802115"/>
    <lineage>
        <taxon>Bacteria</taxon>
        <taxon>Candidatus Ryaniibacteriota</taxon>
    </lineage>
</organism>
<dbReference type="AlphaFoldDB" id="A0A1G2G450"/>
<evidence type="ECO:0000313" key="8">
    <source>
        <dbReference type="EMBL" id="OGZ44977.1"/>
    </source>
</evidence>
<dbReference type="GO" id="GO:0003735">
    <property type="term" value="F:structural constituent of ribosome"/>
    <property type="evidence" value="ECO:0007669"/>
    <property type="project" value="InterPro"/>
</dbReference>
<name>A0A1G2G450_9BACT</name>